<proteinExistence type="predicted"/>
<reference evidence="1 2" key="1">
    <citation type="submission" date="2019-05" db="EMBL/GenBank/DDBJ databases">
        <title>Another draft genome of Portunus trituberculatus and its Hox gene families provides insights of decapod evolution.</title>
        <authorList>
            <person name="Jeong J.-H."/>
            <person name="Song I."/>
            <person name="Kim S."/>
            <person name="Choi T."/>
            <person name="Kim D."/>
            <person name="Ryu S."/>
            <person name="Kim W."/>
        </authorList>
    </citation>
    <scope>NUCLEOTIDE SEQUENCE [LARGE SCALE GENOMIC DNA]</scope>
    <source>
        <tissue evidence="1">Muscle</tissue>
    </source>
</reference>
<dbReference type="EMBL" id="VSRR010075553">
    <property type="protein sequence ID" value="MPC87775.1"/>
    <property type="molecule type" value="Genomic_DNA"/>
</dbReference>
<protein>
    <submittedName>
        <fullName evidence="1">Uncharacterized protein</fullName>
    </submittedName>
</protein>
<sequence>MFTPARDVPVVSCWLFFLTNRKSRRGVLNMHILWSARPLVSGPLLARGDATQVVVSSVRPRLQR</sequence>
<dbReference type="Proteomes" id="UP000324222">
    <property type="component" value="Unassembled WGS sequence"/>
</dbReference>
<gene>
    <name evidence="1" type="ORF">E2C01_082648</name>
</gene>
<evidence type="ECO:0000313" key="1">
    <source>
        <dbReference type="EMBL" id="MPC87775.1"/>
    </source>
</evidence>
<keyword evidence="2" id="KW-1185">Reference proteome</keyword>
<name>A0A5B7IZ09_PORTR</name>
<comment type="caution">
    <text evidence="1">The sequence shown here is derived from an EMBL/GenBank/DDBJ whole genome shotgun (WGS) entry which is preliminary data.</text>
</comment>
<dbReference type="AlphaFoldDB" id="A0A5B7IZ09"/>
<evidence type="ECO:0000313" key="2">
    <source>
        <dbReference type="Proteomes" id="UP000324222"/>
    </source>
</evidence>
<accession>A0A5B7IZ09</accession>
<organism evidence="1 2">
    <name type="scientific">Portunus trituberculatus</name>
    <name type="common">Swimming crab</name>
    <name type="synonym">Neptunus trituberculatus</name>
    <dbReference type="NCBI Taxonomy" id="210409"/>
    <lineage>
        <taxon>Eukaryota</taxon>
        <taxon>Metazoa</taxon>
        <taxon>Ecdysozoa</taxon>
        <taxon>Arthropoda</taxon>
        <taxon>Crustacea</taxon>
        <taxon>Multicrustacea</taxon>
        <taxon>Malacostraca</taxon>
        <taxon>Eumalacostraca</taxon>
        <taxon>Eucarida</taxon>
        <taxon>Decapoda</taxon>
        <taxon>Pleocyemata</taxon>
        <taxon>Brachyura</taxon>
        <taxon>Eubrachyura</taxon>
        <taxon>Portunoidea</taxon>
        <taxon>Portunidae</taxon>
        <taxon>Portuninae</taxon>
        <taxon>Portunus</taxon>
    </lineage>
</organism>